<dbReference type="EMBL" id="JACHIP010000002">
    <property type="protein sequence ID" value="MBB5056902.1"/>
    <property type="molecule type" value="Genomic_DNA"/>
</dbReference>
<evidence type="ECO:0000313" key="3">
    <source>
        <dbReference type="EMBL" id="MBB5056902.1"/>
    </source>
</evidence>
<dbReference type="Proteomes" id="UP000540989">
    <property type="component" value="Unassembled WGS sequence"/>
</dbReference>
<reference evidence="3 4" key="1">
    <citation type="submission" date="2020-08" db="EMBL/GenBank/DDBJ databases">
        <title>Genomic Encyclopedia of Type Strains, Phase IV (KMG-V): Genome sequencing to study the core and pangenomes of soil and plant-associated prokaryotes.</title>
        <authorList>
            <person name="Whitman W."/>
        </authorList>
    </citation>
    <scope>NUCLEOTIDE SEQUENCE [LARGE SCALE GENOMIC DNA]</scope>
    <source>
        <strain evidence="3 4">M8UP14</strain>
    </source>
</reference>
<organism evidence="3 4">
    <name type="scientific">Granulicella aggregans</name>
    <dbReference type="NCBI Taxonomy" id="474949"/>
    <lineage>
        <taxon>Bacteria</taxon>
        <taxon>Pseudomonadati</taxon>
        <taxon>Acidobacteriota</taxon>
        <taxon>Terriglobia</taxon>
        <taxon>Terriglobales</taxon>
        <taxon>Acidobacteriaceae</taxon>
        <taxon>Granulicella</taxon>
    </lineage>
</organism>
<name>A0A7W7ZBT1_9BACT</name>
<evidence type="ECO:0000256" key="1">
    <source>
        <dbReference type="SAM" id="Phobius"/>
    </source>
</evidence>
<accession>A0A7W7ZBT1</accession>
<gene>
    <name evidence="3" type="ORF">HDF16_001587</name>
</gene>
<dbReference type="Pfam" id="PF20244">
    <property type="entry name" value="DUF6599"/>
    <property type="match status" value="1"/>
</dbReference>
<dbReference type="RefSeq" id="WP_184215227.1">
    <property type="nucleotide sequence ID" value="NZ_JACHIP010000002.1"/>
</dbReference>
<keyword evidence="2" id="KW-0732">Signal</keyword>
<evidence type="ECO:0000313" key="4">
    <source>
        <dbReference type="Proteomes" id="UP000540989"/>
    </source>
</evidence>
<protein>
    <submittedName>
        <fullName evidence="3">Uncharacterized protein</fullName>
    </submittedName>
</protein>
<keyword evidence="1" id="KW-1133">Transmembrane helix</keyword>
<keyword evidence="1" id="KW-0472">Membrane</keyword>
<feature type="signal peptide" evidence="2">
    <location>
        <begin position="1"/>
        <end position="33"/>
    </location>
</feature>
<feature type="transmembrane region" description="Helical" evidence="1">
    <location>
        <begin position="333"/>
        <end position="355"/>
    </location>
</feature>
<dbReference type="InterPro" id="IPR046534">
    <property type="entry name" value="DUF6599"/>
</dbReference>
<keyword evidence="1" id="KW-0812">Transmembrane</keyword>
<dbReference type="AlphaFoldDB" id="A0A7W7ZBT1"/>
<feature type="chain" id="PRO_5030535251" evidence="2">
    <location>
        <begin position="34"/>
        <end position="388"/>
    </location>
</feature>
<keyword evidence="4" id="KW-1185">Reference proteome</keyword>
<sequence length="388" mass="40925">MGLLYKSAARKAGASAALLMAVSLHPSRLTAQAAPAPAAVKIVEPAAPLLPKQFGKWQQEANQSAEPAADDASTRSVLFEDGLSRMANSSYKREGGAETVTINAFQFGDATGAYSAFTLLRTPEFKPLADEKLGAKAVQKGDTVLLWSGTSVVMAEFHDGHRVAELGDVVSGLPKIGGTKGLPPLLPTTLPAKGLLPETVKYALGSSGYEAMGGVLPVGIVGFDKSAEVVTARYAGKGTLTLLLYPTPQIAGAHGRQIEAEMNRQGSAAGTVKLRREGVLVLLTTGNWQPAEAQQLIENTHLNLQVSYDKPLPLEFHAEIRKTATLLSSIAELSAALMLAAVVLGLFFGGGRALIRVMQGKPAATEPEFLRIDLRDRPGDGGRMKPLR</sequence>
<comment type="caution">
    <text evidence="3">The sequence shown here is derived from an EMBL/GenBank/DDBJ whole genome shotgun (WGS) entry which is preliminary data.</text>
</comment>
<proteinExistence type="predicted"/>
<evidence type="ECO:0000256" key="2">
    <source>
        <dbReference type="SAM" id="SignalP"/>
    </source>
</evidence>